<accession>A0A813VC88</accession>
<evidence type="ECO:0008006" key="8">
    <source>
        <dbReference type="Google" id="ProtNLM"/>
    </source>
</evidence>
<dbReference type="EMBL" id="CAJNOC010001162">
    <property type="protein sequence ID" value="CAF0840751.1"/>
    <property type="molecule type" value="Genomic_DNA"/>
</dbReference>
<dbReference type="OrthoDB" id="313446at2759"/>
<dbReference type="GO" id="GO:1904491">
    <property type="term" value="P:protein localization to ciliary transition zone"/>
    <property type="evidence" value="ECO:0007669"/>
    <property type="project" value="TreeGrafter"/>
</dbReference>
<dbReference type="InterPro" id="IPR058686">
    <property type="entry name" value="Ig_NPHP4_3rd"/>
</dbReference>
<dbReference type="InterPro" id="IPR058765">
    <property type="entry name" value="NPHP4_C2-like"/>
</dbReference>
<keyword evidence="7" id="KW-1185">Reference proteome</keyword>
<evidence type="ECO:0000313" key="7">
    <source>
        <dbReference type="Proteomes" id="UP000663879"/>
    </source>
</evidence>
<evidence type="ECO:0000259" key="4">
    <source>
        <dbReference type="Pfam" id="PF26189"/>
    </source>
</evidence>
<dbReference type="InterPro" id="IPR029775">
    <property type="entry name" value="NPHP4"/>
</dbReference>
<comment type="caution">
    <text evidence="6">The sequence shown here is derived from an EMBL/GenBank/DDBJ whole genome shotgun (WGS) entry which is preliminary data.</text>
</comment>
<dbReference type="Pfam" id="PF26189">
    <property type="entry name" value="Ig_NPHP4_2nd"/>
    <property type="match status" value="1"/>
</dbReference>
<evidence type="ECO:0000259" key="1">
    <source>
        <dbReference type="Pfam" id="PF26015"/>
    </source>
</evidence>
<dbReference type="Proteomes" id="UP000663879">
    <property type="component" value="Unassembled WGS sequence"/>
</dbReference>
<dbReference type="GO" id="GO:0036064">
    <property type="term" value="C:ciliary basal body"/>
    <property type="evidence" value="ECO:0007669"/>
    <property type="project" value="TreeGrafter"/>
</dbReference>
<organism evidence="6 7">
    <name type="scientific">Brachionus calyciflorus</name>
    <dbReference type="NCBI Taxonomy" id="104777"/>
    <lineage>
        <taxon>Eukaryota</taxon>
        <taxon>Metazoa</taxon>
        <taxon>Spiralia</taxon>
        <taxon>Gnathifera</taxon>
        <taxon>Rotifera</taxon>
        <taxon>Eurotatoria</taxon>
        <taxon>Monogononta</taxon>
        <taxon>Pseudotrocha</taxon>
        <taxon>Ploima</taxon>
        <taxon>Brachionidae</taxon>
        <taxon>Brachionus</taxon>
    </lineage>
</organism>
<dbReference type="PANTHER" id="PTHR31043:SF3">
    <property type="entry name" value="NEPHROCYSTIN-4"/>
    <property type="match status" value="1"/>
</dbReference>
<evidence type="ECO:0000259" key="5">
    <source>
        <dbReference type="Pfam" id="PF26190"/>
    </source>
</evidence>
<feature type="domain" description="NPHP4 Ig-like" evidence="1">
    <location>
        <begin position="1259"/>
        <end position="1343"/>
    </location>
</feature>
<dbReference type="Pfam" id="PF26015">
    <property type="entry name" value="Ig_NPH4_3rd"/>
    <property type="match status" value="1"/>
</dbReference>
<dbReference type="PANTHER" id="PTHR31043">
    <property type="entry name" value="NEPHROCYSTIN-4"/>
    <property type="match status" value="1"/>
</dbReference>
<dbReference type="InterPro" id="IPR058688">
    <property type="entry name" value="Ig_NPHP4_2nd"/>
</dbReference>
<protein>
    <recommendedName>
        <fullName evidence="8">Nephrocystin-4</fullName>
    </recommendedName>
</protein>
<dbReference type="InterPro" id="IPR058687">
    <property type="entry name" value="Ig_NPHP4_1st"/>
</dbReference>
<evidence type="ECO:0000313" key="6">
    <source>
        <dbReference type="EMBL" id="CAF0840751.1"/>
    </source>
</evidence>
<name>A0A813VC88_9BILA</name>
<feature type="domain" description="NPHP4 Ig-like" evidence="4">
    <location>
        <begin position="1137"/>
        <end position="1248"/>
    </location>
</feature>
<dbReference type="Pfam" id="PF26187">
    <property type="entry name" value="Ig_NPHP4_4th"/>
    <property type="match status" value="1"/>
</dbReference>
<sequence>MEETNRTKMLDSLSEWRQIFFNCASKILPPHEARLEEIKEKNLPVEFYCIDLEKLDGIFNKLQESEQNSKINLNLSFFDMRFSQFFGLTWSSPSKKMNKSSGGLDLGEKVYFSTALKDEHILIVVEIVAQTKDSRPKSCGWTCFRPFSNERESKRLGFYSGTPRALLFIDEPFERCQYLKEINGLYLNYSLTQKTKLSNLKNFIPENVFIGRMEPIGGIFNDSSIKTSLEKPRLVPQLSVIIDELYVNLHPNVIKFESEFCNLIAQDKSAWDNIKIEPSMIAITERRLKIGVHNGWRFVHEPYVVELSIDDPKSDKLASQYLNNKRLSLKTSLKPKTSETDLTNTSNATRLVMRNSVVLDQVFEDPLCSIVFLIEYVLNIPIQIHIDKDPKTKTPQSIKKRFETHHILIRWSAYSPFSDNLNKFDDKNRIEINMFGSGEETINPENKLVFKRVDTRMQDEQSSKTAHGKIIFGLRKGNSINFKALRHDDNDQQVVENDFDSQVDVKQKLKKYKDSQRLNDTQQRAVYDLYNTMMSRPDDKFQTPEGNLLMSQLLSKANESRMTALFQGNIELYPIHNPAFHQPILALTPGQIGGRTMSRAAYAKLNSANFPSILDRFNKPAHVLDQTSLVQFDLQKEETDMLAQNQIIFQFLAFSRTLESLKNDTSELKPKNIYLTFQFYRFPEFKTPKLKLDKIIEDYSLANNSTPFILKHVDLQTNKLIESPGFMVSYQVDPSNLKFGEKRIFLQYLAHQAMFIDVWDADSLHLIGTCTLQMKELLRQGKEAVQSTFELDVLSTDYDDDDRLNSGAVGSTSMAYSSNSHIKFQGLLHVRMGNVGSPVADLNDPIKETSLAPALPYTRVIASKSAINSFGEQRLLSRKIDETNSKGFISHNFSKAHHMTDTFKDIHAALSSKSAKSLETGDLDPLKKRKLSRMDMVRKLKDADIPPQLLGNHRRVIEEREKDLKIMEFYRNQTKHDQIMNKLNEYITTEYSIYPNFGIVEFFEFVITNPYNEAQTITILIDDPEIQLVTDSREWRHLKLLHQIYTQVEDNMFNKQEALTLGIGNGENKDIIIKYPQVFLRPKETLNIPFKYQTFKILDKNQPFKKSSICFRANDGNPISILSLIVDQQPHVVNQTFRFNECEHGFLKKTIRLPGSTRAMASNTNPALNTLDLNLNGTSIDQGLSQLYVRSSDPNVVCESKPVNIGEPHDIYIKASTGASPNVKKFYIAIYADQYLAVPLQIWKIYLHSLQRIDVACTLGQTSRFSLVLKGGSSSRVVKCYSSLPDEMSTVPEDKFMLPASAVQEINVGVQPSKTGVRHYYLNIVDTEVSSLVHSWFINVNCKPPVITKAFELTLPISTSQSANISAQKRVSFTNPYSTERVFILSTNRDDLLTFKERRIKFLSNEQKTLALRFLPNPFTGFVEIYVFINNENDTNEETFALRIHYVQKYDQSKN</sequence>
<dbReference type="GO" id="GO:0097546">
    <property type="term" value="C:ciliary base"/>
    <property type="evidence" value="ECO:0007669"/>
    <property type="project" value="TreeGrafter"/>
</dbReference>
<feature type="domain" description="NPHP4 C2-like" evidence="2">
    <location>
        <begin position="600"/>
        <end position="836"/>
    </location>
</feature>
<gene>
    <name evidence="6" type="ORF">OXX778_LOCUS8443</name>
</gene>
<dbReference type="GO" id="GO:0097730">
    <property type="term" value="C:non-motile cilium"/>
    <property type="evidence" value="ECO:0007669"/>
    <property type="project" value="InterPro"/>
</dbReference>
<dbReference type="Pfam" id="PF26190">
    <property type="entry name" value="Ig_NPHP4_1st"/>
    <property type="match status" value="1"/>
</dbReference>
<feature type="domain" description="NPHP4 Ig-like" evidence="3">
    <location>
        <begin position="1349"/>
        <end position="1446"/>
    </location>
</feature>
<dbReference type="GO" id="GO:0090090">
    <property type="term" value="P:negative regulation of canonical Wnt signaling pathway"/>
    <property type="evidence" value="ECO:0007669"/>
    <property type="project" value="InterPro"/>
</dbReference>
<dbReference type="InterPro" id="IPR058685">
    <property type="entry name" value="Ig_NPHP4_4th"/>
</dbReference>
<feature type="domain" description="NPHP4 Ig-like" evidence="5">
    <location>
        <begin position="989"/>
        <end position="1097"/>
    </location>
</feature>
<proteinExistence type="predicted"/>
<dbReference type="GO" id="GO:0035869">
    <property type="term" value="C:ciliary transition zone"/>
    <property type="evidence" value="ECO:0007669"/>
    <property type="project" value="TreeGrafter"/>
</dbReference>
<evidence type="ECO:0000259" key="2">
    <source>
        <dbReference type="Pfam" id="PF26186"/>
    </source>
</evidence>
<reference evidence="6" key="1">
    <citation type="submission" date="2021-02" db="EMBL/GenBank/DDBJ databases">
        <authorList>
            <person name="Nowell W R."/>
        </authorList>
    </citation>
    <scope>NUCLEOTIDE SEQUENCE</scope>
    <source>
        <strain evidence="6">Ploen Becks lab</strain>
    </source>
</reference>
<evidence type="ECO:0000259" key="3">
    <source>
        <dbReference type="Pfam" id="PF26187"/>
    </source>
</evidence>
<dbReference type="Pfam" id="PF26186">
    <property type="entry name" value="NPHP4_C2_3rd"/>
    <property type="match status" value="1"/>
</dbReference>